<evidence type="ECO:0000313" key="4">
    <source>
        <dbReference type="Proteomes" id="UP000525089"/>
    </source>
</evidence>
<keyword evidence="4" id="KW-1185">Reference proteome</keyword>
<feature type="coiled-coil region" evidence="1">
    <location>
        <begin position="33"/>
        <end position="106"/>
    </location>
</feature>
<protein>
    <submittedName>
        <fullName evidence="3">QRIC2 protein</fullName>
    </submittedName>
</protein>
<dbReference type="PANTHER" id="PTHR46766:SF1">
    <property type="entry name" value="GLUTAMINE-RICH PROTEIN 2"/>
    <property type="match status" value="1"/>
</dbReference>
<dbReference type="Pfam" id="PF16043">
    <property type="entry name" value="DUF4795"/>
    <property type="match status" value="1"/>
</dbReference>
<gene>
    <name evidence="3" type="primary">Qrich2_1</name>
    <name evidence="3" type="ORF">PACMIN_R12756</name>
</gene>
<dbReference type="PANTHER" id="PTHR46766">
    <property type="entry name" value="GLUTAMINE-RICH PROTEIN 2"/>
    <property type="match status" value="1"/>
</dbReference>
<organism evidence="3 4">
    <name type="scientific">Pachyramphus minor</name>
    <dbReference type="NCBI Taxonomy" id="369605"/>
    <lineage>
        <taxon>Eukaryota</taxon>
        <taxon>Metazoa</taxon>
        <taxon>Chordata</taxon>
        <taxon>Craniata</taxon>
        <taxon>Vertebrata</taxon>
        <taxon>Euteleostomi</taxon>
        <taxon>Archelosauria</taxon>
        <taxon>Archosauria</taxon>
        <taxon>Dinosauria</taxon>
        <taxon>Saurischia</taxon>
        <taxon>Theropoda</taxon>
        <taxon>Coelurosauria</taxon>
        <taxon>Aves</taxon>
        <taxon>Neognathae</taxon>
        <taxon>Neoaves</taxon>
        <taxon>Telluraves</taxon>
        <taxon>Australaves</taxon>
        <taxon>Passeriformes</taxon>
        <taxon>Tyrannidae</taxon>
        <taxon>Pachyramphus</taxon>
    </lineage>
</organism>
<dbReference type="Proteomes" id="UP000525089">
    <property type="component" value="Unassembled WGS sequence"/>
</dbReference>
<dbReference type="InterPro" id="IPR032013">
    <property type="entry name" value="DUF4795"/>
</dbReference>
<feature type="non-terminal residue" evidence="3">
    <location>
        <position position="1"/>
    </location>
</feature>
<accession>A0A7K5DRZ2</accession>
<dbReference type="AlphaFoldDB" id="A0A7K5DRZ2"/>
<reference evidence="3 4" key="1">
    <citation type="submission" date="2019-09" db="EMBL/GenBank/DDBJ databases">
        <title>Bird 10,000 Genomes (B10K) Project - Family phase.</title>
        <authorList>
            <person name="Zhang G."/>
        </authorList>
    </citation>
    <scope>NUCLEOTIDE SEQUENCE [LARGE SCALE GENOMIC DNA]</scope>
    <source>
        <strain evidence="3">B10K-DU-001-72</strain>
        <tissue evidence="3">Muscle</tissue>
    </source>
</reference>
<sequence>DQQLLQHMEDRVRKIEGHCEELSLVSGNLQKDCEQKQKDIEMLFQSVETLKKDKADEENVLAAMDTKADKNALGTKVNCTQFEACMERLDQRMQEMQGQVTGQNQHWNEMQQQLNNMMENKLGRQELKIFHKHMEKTWQKSIEELEKKMSESDSAAGTRKQLPVPFTCLSCDRMVETQVPGP</sequence>
<evidence type="ECO:0000256" key="1">
    <source>
        <dbReference type="SAM" id="Coils"/>
    </source>
</evidence>
<feature type="non-terminal residue" evidence="3">
    <location>
        <position position="182"/>
    </location>
</feature>
<dbReference type="EMBL" id="VYXB01010815">
    <property type="protein sequence ID" value="NWS23211.1"/>
    <property type="molecule type" value="Genomic_DNA"/>
</dbReference>
<evidence type="ECO:0000259" key="2">
    <source>
        <dbReference type="Pfam" id="PF16043"/>
    </source>
</evidence>
<keyword evidence="1" id="KW-0175">Coiled coil</keyword>
<name>A0A7K5DRZ2_9TYRA</name>
<proteinExistence type="predicted"/>
<evidence type="ECO:0000313" key="3">
    <source>
        <dbReference type="EMBL" id="NWS23211.1"/>
    </source>
</evidence>
<feature type="domain" description="DUF4795" evidence="2">
    <location>
        <begin position="1"/>
        <end position="182"/>
    </location>
</feature>
<comment type="caution">
    <text evidence="3">The sequence shown here is derived from an EMBL/GenBank/DDBJ whole genome shotgun (WGS) entry which is preliminary data.</text>
</comment>